<dbReference type="EMBL" id="GL435311">
    <property type="protein sequence ID" value="EFN73476.1"/>
    <property type="molecule type" value="Genomic_DNA"/>
</dbReference>
<gene>
    <name evidence="3" type="ORF">EAG_09493</name>
</gene>
<name>E1ZZ61_CAMFO</name>
<organism evidence="4">
    <name type="scientific">Camponotus floridanus</name>
    <name type="common">Florida carpenter ant</name>
    <dbReference type="NCBI Taxonomy" id="104421"/>
    <lineage>
        <taxon>Eukaryota</taxon>
        <taxon>Metazoa</taxon>
        <taxon>Ecdysozoa</taxon>
        <taxon>Arthropoda</taxon>
        <taxon>Hexapoda</taxon>
        <taxon>Insecta</taxon>
        <taxon>Pterygota</taxon>
        <taxon>Neoptera</taxon>
        <taxon>Endopterygota</taxon>
        <taxon>Hymenoptera</taxon>
        <taxon>Apocrita</taxon>
        <taxon>Aculeata</taxon>
        <taxon>Formicoidea</taxon>
        <taxon>Formicidae</taxon>
        <taxon>Formicinae</taxon>
        <taxon>Camponotus</taxon>
    </lineage>
</organism>
<evidence type="ECO:0000256" key="1">
    <source>
        <dbReference type="SAM" id="MobiDB-lite"/>
    </source>
</evidence>
<dbReference type="Proteomes" id="UP000000311">
    <property type="component" value="Unassembled WGS sequence"/>
</dbReference>
<evidence type="ECO:0000313" key="4">
    <source>
        <dbReference type="Proteomes" id="UP000000311"/>
    </source>
</evidence>
<evidence type="ECO:0000256" key="2">
    <source>
        <dbReference type="SAM" id="SignalP"/>
    </source>
</evidence>
<feature type="compositionally biased region" description="Acidic residues" evidence="1">
    <location>
        <begin position="114"/>
        <end position="123"/>
    </location>
</feature>
<keyword evidence="4" id="KW-1185">Reference proteome</keyword>
<keyword evidence="2" id="KW-0732">Signal</keyword>
<feature type="signal peptide" evidence="2">
    <location>
        <begin position="1"/>
        <end position="19"/>
    </location>
</feature>
<feature type="region of interest" description="Disordered" evidence="1">
    <location>
        <begin position="92"/>
        <end position="175"/>
    </location>
</feature>
<dbReference type="OMA" id="MRQPSRH"/>
<dbReference type="AlphaFoldDB" id="E1ZZ61"/>
<feature type="chain" id="PRO_5003156761" evidence="2">
    <location>
        <begin position="20"/>
        <end position="193"/>
    </location>
</feature>
<feature type="compositionally biased region" description="Low complexity" evidence="1">
    <location>
        <begin position="152"/>
        <end position="165"/>
    </location>
</feature>
<evidence type="ECO:0000313" key="3">
    <source>
        <dbReference type="EMBL" id="EFN73476.1"/>
    </source>
</evidence>
<protein>
    <submittedName>
        <fullName evidence="3">Uncharacterized protein</fullName>
    </submittedName>
</protein>
<reference evidence="3 4" key="1">
    <citation type="journal article" date="2010" name="Science">
        <title>Genomic comparison of the ants Camponotus floridanus and Harpegnathos saltator.</title>
        <authorList>
            <person name="Bonasio R."/>
            <person name="Zhang G."/>
            <person name="Ye C."/>
            <person name="Mutti N.S."/>
            <person name="Fang X."/>
            <person name="Qin N."/>
            <person name="Donahue G."/>
            <person name="Yang P."/>
            <person name="Li Q."/>
            <person name="Li C."/>
            <person name="Zhang P."/>
            <person name="Huang Z."/>
            <person name="Berger S.L."/>
            <person name="Reinberg D."/>
            <person name="Wang J."/>
            <person name="Liebig J."/>
        </authorList>
    </citation>
    <scope>NUCLEOTIDE SEQUENCE [LARGE SCALE GENOMIC DNA]</scope>
    <source>
        <strain evidence="4">C129</strain>
    </source>
</reference>
<accession>E1ZZ61</accession>
<dbReference type="InParanoid" id="E1ZZ61"/>
<sequence length="193" mass="20793">MRYTILALTVVLCLAFVSSNPLPQNGLRSEILDRLVMAETDNKEALRNKRTIGILRTLFPDISQRIEAMVNTIVAEVIRVLGPVFLRNVLGGGNSPDVQRSNTGTSVMGISPFGDDDEEEDDSETKSTDSNSRVSISLPTFPDDEKEEEIKTSSSSPAPSTITESGGDVNPMTTTSIVTTTLSSLNNEVTASL</sequence>
<dbReference type="OrthoDB" id="8192083at2759"/>
<feature type="compositionally biased region" description="Polar residues" evidence="1">
    <location>
        <begin position="96"/>
        <end position="108"/>
    </location>
</feature>
<proteinExistence type="predicted"/>